<dbReference type="Pfam" id="PF01522">
    <property type="entry name" value="Polysacc_deac_1"/>
    <property type="match status" value="1"/>
</dbReference>
<evidence type="ECO:0000313" key="3">
    <source>
        <dbReference type="Proteomes" id="UP000503399"/>
    </source>
</evidence>
<organism evidence="2 3">
    <name type="scientific">Candidatus Hydrogenisulfobacillus filiaventi</name>
    <dbReference type="NCBI Taxonomy" id="2707344"/>
    <lineage>
        <taxon>Bacteria</taxon>
        <taxon>Bacillati</taxon>
        <taxon>Bacillota</taxon>
        <taxon>Clostridia</taxon>
        <taxon>Eubacteriales</taxon>
        <taxon>Clostridiales Family XVII. Incertae Sedis</taxon>
        <taxon>Candidatus Hydrogenisulfobacillus</taxon>
    </lineage>
</organism>
<dbReference type="PANTHER" id="PTHR10587:SF137">
    <property type="entry name" value="4-DEOXY-4-FORMAMIDO-L-ARABINOSE-PHOSPHOUNDECAPRENOL DEFORMYLASE ARND-RELATED"/>
    <property type="match status" value="1"/>
</dbReference>
<proteinExistence type="predicted"/>
<dbReference type="InterPro" id="IPR002509">
    <property type="entry name" value="NODB_dom"/>
</dbReference>
<keyword evidence="3" id="KW-1185">Reference proteome</keyword>
<dbReference type="InterPro" id="IPR050248">
    <property type="entry name" value="Polysacc_deacetylase_ArnD"/>
</dbReference>
<dbReference type="KEGG" id="hfv:R50_1625"/>
<accession>A0A6F8ZH65</accession>
<evidence type="ECO:0000259" key="1">
    <source>
        <dbReference type="PROSITE" id="PS51677"/>
    </source>
</evidence>
<dbReference type="Gene3D" id="3.20.20.370">
    <property type="entry name" value="Glycoside hydrolase/deacetylase"/>
    <property type="match status" value="1"/>
</dbReference>
<reference evidence="2 3" key="1">
    <citation type="submission" date="2020-02" db="EMBL/GenBank/DDBJ databases">
        <authorList>
            <person name="Hogendoorn C."/>
        </authorList>
    </citation>
    <scope>NUCLEOTIDE SEQUENCE [LARGE SCALE GENOMIC DNA]</scope>
    <source>
        <strain evidence="2">R501</strain>
    </source>
</reference>
<feature type="domain" description="NodB homology" evidence="1">
    <location>
        <begin position="59"/>
        <end position="240"/>
    </location>
</feature>
<evidence type="ECO:0000313" key="2">
    <source>
        <dbReference type="EMBL" id="CAB1129126.1"/>
    </source>
</evidence>
<sequence length="256" mass="28447">MKVVTFSLTGWRRHWRLLLAAALGLAALWPLAARHRPASARGGHAPGVVWYVDLPPDRRVIALTFDDGPSPYTPRILELLQHYHQQATFFVLGQNAARYPQYVRAEAQAGMEVADHTYSHLNLARHSAATDEADLRRAQDLLTRLTGRTPVLLRPPYGTYNRDLLEVARRLGLHVVMWSWTEDSRDWTRPGVGTIVQRVLAHLEPGDIVLMHDGGGDRSQTVEALAIILRDLAAGGWRSVTVSELLRMAPAPGPAS</sequence>
<dbReference type="EMBL" id="LR778114">
    <property type="protein sequence ID" value="CAB1129126.1"/>
    <property type="molecule type" value="Genomic_DNA"/>
</dbReference>
<dbReference type="AlphaFoldDB" id="A0A6F8ZH65"/>
<dbReference type="PROSITE" id="PS51677">
    <property type="entry name" value="NODB"/>
    <property type="match status" value="1"/>
</dbReference>
<dbReference type="GO" id="GO:0005975">
    <property type="term" value="P:carbohydrate metabolic process"/>
    <property type="evidence" value="ECO:0007669"/>
    <property type="project" value="InterPro"/>
</dbReference>
<dbReference type="GO" id="GO:0016810">
    <property type="term" value="F:hydrolase activity, acting on carbon-nitrogen (but not peptide) bonds"/>
    <property type="evidence" value="ECO:0007669"/>
    <property type="project" value="InterPro"/>
</dbReference>
<gene>
    <name evidence="2" type="ORF">R50_1625</name>
</gene>
<protein>
    <submittedName>
        <fullName evidence="2">Chitooligosaccharide deacetylase</fullName>
    </submittedName>
</protein>
<name>A0A6F8ZH65_9FIRM</name>
<dbReference type="InterPro" id="IPR011330">
    <property type="entry name" value="Glyco_hydro/deAcase_b/a-brl"/>
</dbReference>
<dbReference type="Proteomes" id="UP000503399">
    <property type="component" value="Chromosome"/>
</dbReference>
<dbReference type="SUPFAM" id="SSF88713">
    <property type="entry name" value="Glycoside hydrolase/deacetylase"/>
    <property type="match status" value="1"/>
</dbReference>
<dbReference type="CDD" id="cd10917">
    <property type="entry name" value="CE4_NodB_like_6s_7s"/>
    <property type="match status" value="1"/>
</dbReference>
<dbReference type="PANTHER" id="PTHR10587">
    <property type="entry name" value="GLYCOSYL TRANSFERASE-RELATED"/>
    <property type="match status" value="1"/>
</dbReference>